<dbReference type="InParanoid" id="A0A165KXH1"/>
<feature type="compositionally biased region" description="Polar residues" evidence="1">
    <location>
        <begin position="151"/>
        <end position="162"/>
    </location>
</feature>
<dbReference type="SMART" id="SM00220">
    <property type="entry name" value="S_TKc"/>
    <property type="match status" value="1"/>
</dbReference>
<proteinExistence type="predicted"/>
<keyword evidence="5" id="KW-1185">Reference proteome</keyword>
<dbReference type="PANTHER" id="PTHR44329">
    <property type="entry name" value="SERINE/THREONINE-PROTEIN KINASE TNNI3K-RELATED"/>
    <property type="match status" value="1"/>
</dbReference>
<dbReference type="SMART" id="SM00239">
    <property type="entry name" value="C2"/>
    <property type="match status" value="1"/>
</dbReference>
<name>A0A165KXH1_EXIGL</name>
<dbReference type="STRING" id="1314781.A0A165KXH1"/>
<dbReference type="InterPro" id="IPR000008">
    <property type="entry name" value="C2_dom"/>
</dbReference>
<dbReference type="Pfam" id="PF07714">
    <property type="entry name" value="PK_Tyr_Ser-Thr"/>
    <property type="match status" value="1"/>
</dbReference>
<evidence type="ECO:0000313" key="5">
    <source>
        <dbReference type="Proteomes" id="UP000077266"/>
    </source>
</evidence>
<evidence type="ECO:0000313" key="4">
    <source>
        <dbReference type="EMBL" id="KZV97043.1"/>
    </source>
</evidence>
<dbReference type="AlphaFoldDB" id="A0A165KXH1"/>
<dbReference type="InterPro" id="IPR051681">
    <property type="entry name" value="Ser/Thr_Kinases-Pseudokinases"/>
</dbReference>
<dbReference type="Gene3D" id="2.60.40.150">
    <property type="entry name" value="C2 domain"/>
    <property type="match status" value="1"/>
</dbReference>
<organism evidence="4 5">
    <name type="scientific">Exidia glandulosa HHB12029</name>
    <dbReference type="NCBI Taxonomy" id="1314781"/>
    <lineage>
        <taxon>Eukaryota</taxon>
        <taxon>Fungi</taxon>
        <taxon>Dikarya</taxon>
        <taxon>Basidiomycota</taxon>
        <taxon>Agaricomycotina</taxon>
        <taxon>Agaricomycetes</taxon>
        <taxon>Auriculariales</taxon>
        <taxon>Exidiaceae</taxon>
        <taxon>Exidia</taxon>
    </lineage>
</organism>
<feature type="domain" description="C2" evidence="2">
    <location>
        <begin position="1"/>
        <end position="121"/>
    </location>
</feature>
<dbReference type="EMBL" id="KV425935">
    <property type="protein sequence ID" value="KZV97043.1"/>
    <property type="molecule type" value="Genomic_DNA"/>
</dbReference>
<dbReference type="SUPFAM" id="SSF49562">
    <property type="entry name" value="C2 domain (Calcium/lipid-binding domain, CaLB)"/>
    <property type="match status" value="1"/>
</dbReference>
<evidence type="ECO:0000259" key="3">
    <source>
        <dbReference type="PROSITE" id="PS50011"/>
    </source>
</evidence>
<dbReference type="InterPro" id="IPR001245">
    <property type="entry name" value="Ser-Thr/Tyr_kinase_cat_dom"/>
</dbReference>
<feature type="region of interest" description="Disordered" evidence="1">
    <location>
        <begin position="150"/>
        <end position="260"/>
    </location>
</feature>
<sequence>MSVDDWDAIRTATSSKRRVRIFVVAAAELPRDVFQAPKPLAVVTVDGEQVLTTNRVKNSCNPYWNETCDVEVTPDSLVTIEVQDKHKLKAKHPERASMGTVSVRIGDYLDLSLDTEQHKALERHLCPLHEEHLVRGKLILHLRAFAVGASPTPQHTPSSTHGTLHRNGPSGSFASVSSLSPILHPRDRSGSDTSGSSHRSPARAGRPALGLGLENVPFYQLNPPHTPSPTSPSPTSPYSSNHSHSHGHAPPRSNSLHGREQSGLETSFDQTFFGDTEPRAYSAPQVPSHPYHSTPTVSLHITAPSVTNLDEPPPYAQHDPHRPRPLPTPPTLLQQPRTTPVAAPLLSMTRARLPDASESAVHADQPWIPAGVRLSVSLFGTAGREAEVEVLSADVHDYGASAVILRGQLVHAPQALYVALKVFRAALSTADRTLLRRELDACSQVQHRHILTFMGTASWGYNTILVAPYMKNGNLSKYLEAHPHADRATLILQVGDAVRFLHDDARPGRVHGDLKCENVLVSDSGNAFLADFGLTTTRDKTENDPTTVTEIRQHHTLRFAAPELLMDSAEDGTLSPLTAGPTRRPRSKTTATDVYAFGMTMLQAYSGEVPWRGISNMKVYVEVERGQAPPRPSARLVAPLGFTDEHWNLCLRCWSRNPELRPSMRRVVRTLDGLRVR</sequence>
<gene>
    <name evidence="4" type="ORF">EXIGLDRAFT_833169</name>
</gene>
<dbReference type="Pfam" id="PF00168">
    <property type="entry name" value="C2"/>
    <property type="match status" value="1"/>
</dbReference>
<feature type="compositionally biased region" description="Pro residues" evidence="1">
    <location>
        <begin position="224"/>
        <end position="235"/>
    </location>
</feature>
<evidence type="ECO:0000256" key="1">
    <source>
        <dbReference type="SAM" id="MobiDB-lite"/>
    </source>
</evidence>
<feature type="compositionally biased region" description="Polar residues" evidence="1">
    <location>
        <begin position="291"/>
        <end position="308"/>
    </location>
</feature>
<dbReference type="GO" id="GO:0005524">
    <property type="term" value="F:ATP binding"/>
    <property type="evidence" value="ECO:0007669"/>
    <property type="project" value="InterPro"/>
</dbReference>
<dbReference type="Proteomes" id="UP000077266">
    <property type="component" value="Unassembled WGS sequence"/>
</dbReference>
<dbReference type="OrthoDB" id="4062651at2759"/>
<keyword evidence="4" id="KW-0418">Kinase</keyword>
<reference evidence="4 5" key="1">
    <citation type="journal article" date="2016" name="Mol. Biol. Evol.">
        <title>Comparative Genomics of Early-Diverging Mushroom-Forming Fungi Provides Insights into the Origins of Lignocellulose Decay Capabilities.</title>
        <authorList>
            <person name="Nagy L.G."/>
            <person name="Riley R."/>
            <person name="Tritt A."/>
            <person name="Adam C."/>
            <person name="Daum C."/>
            <person name="Floudas D."/>
            <person name="Sun H."/>
            <person name="Yadav J.S."/>
            <person name="Pangilinan J."/>
            <person name="Larsson K.H."/>
            <person name="Matsuura K."/>
            <person name="Barry K."/>
            <person name="Labutti K."/>
            <person name="Kuo R."/>
            <person name="Ohm R.A."/>
            <person name="Bhattacharya S.S."/>
            <person name="Shirouzu T."/>
            <person name="Yoshinaga Y."/>
            <person name="Martin F.M."/>
            <person name="Grigoriev I.V."/>
            <person name="Hibbett D.S."/>
        </authorList>
    </citation>
    <scope>NUCLEOTIDE SEQUENCE [LARGE SCALE GENOMIC DNA]</scope>
    <source>
        <strain evidence="4 5">HHB12029</strain>
    </source>
</reference>
<dbReference type="InterPro" id="IPR011009">
    <property type="entry name" value="Kinase-like_dom_sf"/>
</dbReference>
<dbReference type="InterPro" id="IPR035892">
    <property type="entry name" value="C2_domain_sf"/>
</dbReference>
<dbReference type="PROSITE" id="PS50011">
    <property type="entry name" value="PROTEIN_KINASE_DOM"/>
    <property type="match status" value="1"/>
</dbReference>
<dbReference type="GO" id="GO:0004674">
    <property type="term" value="F:protein serine/threonine kinase activity"/>
    <property type="evidence" value="ECO:0007669"/>
    <property type="project" value="TreeGrafter"/>
</dbReference>
<dbReference type="InterPro" id="IPR000719">
    <property type="entry name" value="Prot_kinase_dom"/>
</dbReference>
<dbReference type="PROSITE" id="PS50004">
    <property type="entry name" value="C2"/>
    <property type="match status" value="1"/>
</dbReference>
<feature type="domain" description="Protein kinase" evidence="3">
    <location>
        <begin position="390"/>
        <end position="674"/>
    </location>
</feature>
<feature type="region of interest" description="Disordered" evidence="1">
    <location>
        <begin position="274"/>
        <end position="336"/>
    </location>
</feature>
<dbReference type="Gene3D" id="1.10.510.10">
    <property type="entry name" value="Transferase(Phosphotransferase) domain 1"/>
    <property type="match status" value="1"/>
</dbReference>
<evidence type="ECO:0000259" key="2">
    <source>
        <dbReference type="PROSITE" id="PS50004"/>
    </source>
</evidence>
<protein>
    <submittedName>
        <fullName evidence="4">Kinase-like protein</fullName>
    </submittedName>
</protein>
<feature type="compositionally biased region" description="Polar residues" evidence="1">
    <location>
        <begin position="169"/>
        <end position="180"/>
    </location>
</feature>
<accession>A0A165KXH1</accession>
<dbReference type="SUPFAM" id="SSF56112">
    <property type="entry name" value="Protein kinase-like (PK-like)"/>
    <property type="match status" value="1"/>
</dbReference>
<keyword evidence="4" id="KW-0808">Transferase</keyword>